<protein>
    <submittedName>
        <fullName evidence="1">Uncharacterized protein</fullName>
    </submittedName>
</protein>
<evidence type="ECO:0000313" key="1">
    <source>
        <dbReference type="EMBL" id="DAF57300.1"/>
    </source>
</evidence>
<accession>A0A8S5T1R0</accession>
<organism evidence="1">
    <name type="scientific">Podoviridae sp. ctuch15</name>
    <dbReference type="NCBI Taxonomy" id="2827752"/>
    <lineage>
        <taxon>Viruses</taxon>
        <taxon>Duplodnaviria</taxon>
        <taxon>Heunggongvirae</taxon>
        <taxon>Uroviricota</taxon>
        <taxon>Caudoviricetes</taxon>
    </lineage>
</organism>
<name>A0A8S5T1R0_9CAUD</name>
<sequence>MLERRIRKFEIGRRQVFNITYEKDNENTGGCDTLQLKCSEYPRPELIEAVKELSPYITEILELPDYCKDRLIAKKLAYTYDEKTAETSVTITAKFYIPDAGTFAEVKIPARVINHGTPTDEIPFTPECSEIIERLTTEIFQYIDGDRAQDKLNFDD</sequence>
<reference evidence="1" key="1">
    <citation type="journal article" date="2021" name="Proc. Natl. Acad. Sci. U.S.A.">
        <title>A Catalog of Tens of Thousands of Viruses from Human Metagenomes Reveals Hidden Associations with Chronic Diseases.</title>
        <authorList>
            <person name="Tisza M.J."/>
            <person name="Buck C.B."/>
        </authorList>
    </citation>
    <scope>NUCLEOTIDE SEQUENCE</scope>
    <source>
        <strain evidence="1">Ctuch15</strain>
    </source>
</reference>
<dbReference type="EMBL" id="BK032731">
    <property type="protein sequence ID" value="DAF57300.1"/>
    <property type="molecule type" value="Genomic_DNA"/>
</dbReference>
<proteinExistence type="predicted"/>